<organism evidence="1 2">
    <name type="scientific">Pleurodeles waltl</name>
    <name type="common">Iberian ribbed newt</name>
    <dbReference type="NCBI Taxonomy" id="8319"/>
    <lineage>
        <taxon>Eukaryota</taxon>
        <taxon>Metazoa</taxon>
        <taxon>Chordata</taxon>
        <taxon>Craniata</taxon>
        <taxon>Vertebrata</taxon>
        <taxon>Euteleostomi</taxon>
        <taxon>Amphibia</taxon>
        <taxon>Batrachia</taxon>
        <taxon>Caudata</taxon>
        <taxon>Salamandroidea</taxon>
        <taxon>Salamandridae</taxon>
        <taxon>Pleurodelinae</taxon>
        <taxon>Pleurodeles</taxon>
    </lineage>
</organism>
<name>A0AAV7QBX1_PLEWA</name>
<dbReference type="Proteomes" id="UP001066276">
    <property type="component" value="Chromosome 6"/>
</dbReference>
<comment type="caution">
    <text evidence="1">The sequence shown here is derived from an EMBL/GenBank/DDBJ whole genome shotgun (WGS) entry which is preliminary data.</text>
</comment>
<accession>A0AAV7QBX1</accession>
<evidence type="ECO:0000313" key="1">
    <source>
        <dbReference type="EMBL" id="KAJ1138036.1"/>
    </source>
</evidence>
<gene>
    <name evidence="1" type="ORF">NDU88_004427</name>
</gene>
<dbReference type="EMBL" id="JANPWB010000010">
    <property type="protein sequence ID" value="KAJ1138036.1"/>
    <property type="molecule type" value="Genomic_DNA"/>
</dbReference>
<reference evidence="1" key="1">
    <citation type="journal article" date="2022" name="bioRxiv">
        <title>Sequencing and chromosome-scale assembly of the giantPleurodeles waltlgenome.</title>
        <authorList>
            <person name="Brown T."/>
            <person name="Elewa A."/>
            <person name="Iarovenko S."/>
            <person name="Subramanian E."/>
            <person name="Araus A.J."/>
            <person name="Petzold A."/>
            <person name="Susuki M."/>
            <person name="Suzuki K.-i.T."/>
            <person name="Hayashi T."/>
            <person name="Toyoda A."/>
            <person name="Oliveira C."/>
            <person name="Osipova E."/>
            <person name="Leigh N.D."/>
            <person name="Simon A."/>
            <person name="Yun M.H."/>
        </authorList>
    </citation>
    <scope>NUCLEOTIDE SEQUENCE</scope>
    <source>
        <strain evidence="1">20211129_DDA</strain>
        <tissue evidence="1">Liver</tissue>
    </source>
</reference>
<protein>
    <submittedName>
        <fullName evidence="1">Uncharacterized protein</fullName>
    </submittedName>
</protein>
<sequence length="81" mass="9430">MRIPPTQEVAMSLRSVQHPNELKDPVVYELHRRPEMRGGCPKKEKESWLTWNVRGEHTEDNGKEKVAKNTVSFEATPYLQL</sequence>
<keyword evidence="2" id="KW-1185">Reference proteome</keyword>
<evidence type="ECO:0000313" key="2">
    <source>
        <dbReference type="Proteomes" id="UP001066276"/>
    </source>
</evidence>
<dbReference type="AlphaFoldDB" id="A0AAV7QBX1"/>
<proteinExistence type="predicted"/>